<organism evidence="5 6">
    <name type="scientific">Paramecium primaurelia</name>
    <dbReference type="NCBI Taxonomy" id="5886"/>
    <lineage>
        <taxon>Eukaryota</taxon>
        <taxon>Sar</taxon>
        <taxon>Alveolata</taxon>
        <taxon>Ciliophora</taxon>
        <taxon>Intramacronucleata</taxon>
        <taxon>Oligohymenophorea</taxon>
        <taxon>Peniculida</taxon>
        <taxon>Parameciidae</taxon>
        <taxon>Paramecium</taxon>
    </lineage>
</organism>
<dbReference type="PANTHER" id="PTHR12756:SF45">
    <property type="entry name" value="CYTOSOLIC CARBOXYPEPTIDASE NNA1"/>
    <property type="match status" value="1"/>
</dbReference>
<dbReference type="OMA" id="FNSNFEC"/>
<name>A0A8S1KI29_PARPR</name>
<feature type="active site" description="Proton donor/acceptor" evidence="3">
    <location>
        <position position="440"/>
    </location>
</feature>
<dbReference type="InterPro" id="IPR050821">
    <property type="entry name" value="Cytosolic_carboxypeptidase"/>
</dbReference>
<dbReference type="PROSITE" id="PS52035">
    <property type="entry name" value="PEPTIDASE_M14"/>
    <property type="match status" value="1"/>
</dbReference>
<accession>A0A8S1KI29</accession>
<keyword evidence="6" id="KW-1185">Reference proteome</keyword>
<dbReference type="GO" id="GO:0008270">
    <property type="term" value="F:zinc ion binding"/>
    <property type="evidence" value="ECO:0007669"/>
    <property type="project" value="InterPro"/>
</dbReference>
<gene>
    <name evidence="5" type="ORF">PPRIM_AZ9-3.1.T0210175</name>
</gene>
<dbReference type="InterPro" id="IPR000834">
    <property type="entry name" value="Peptidase_M14"/>
</dbReference>
<dbReference type="Proteomes" id="UP000688137">
    <property type="component" value="Unassembled WGS sequence"/>
</dbReference>
<evidence type="ECO:0000256" key="2">
    <source>
        <dbReference type="ARBA" id="ARBA00005988"/>
    </source>
</evidence>
<evidence type="ECO:0000313" key="5">
    <source>
        <dbReference type="EMBL" id="CAD8053893.1"/>
    </source>
</evidence>
<reference evidence="5" key="1">
    <citation type="submission" date="2021-01" db="EMBL/GenBank/DDBJ databases">
        <authorList>
            <consortium name="Genoscope - CEA"/>
            <person name="William W."/>
        </authorList>
    </citation>
    <scope>NUCLEOTIDE SEQUENCE</scope>
</reference>
<protein>
    <recommendedName>
        <fullName evidence="4">Peptidase M14 domain-containing protein</fullName>
    </recommendedName>
</protein>
<comment type="similarity">
    <text evidence="2 3">Belongs to the peptidase M14 family.</text>
</comment>
<evidence type="ECO:0000259" key="4">
    <source>
        <dbReference type="PROSITE" id="PS52035"/>
    </source>
</evidence>
<dbReference type="EMBL" id="CAJJDM010000019">
    <property type="protein sequence ID" value="CAD8053893.1"/>
    <property type="molecule type" value="Genomic_DNA"/>
</dbReference>
<dbReference type="PANTHER" id="PTHR12756">
    <property type="entry name" value="CYTOSOLIC CARBOXYPEPTIDASE"/>
    <property type="match status" value="1"/>
</dbReference>
<dbReference type="AlphaFoldDB" id="A0A8S1KI29"/>
<comment type="cofactor">
    <cofactor evidence="1">
        <name>Zn(2+)</name>
        <dbReference type="ChEBI" id="CHEBI:29105"/>
    </cofactor>
</comment>
<sequence length="576" mass="66638">MDNLLPTANPILQTPFEFTKPKFDYPGEIAPMPFFHNLFKPPKNVLNFECCDIDFFSKEPTYFKTLHELHANSPLIYQRFITQSSKNQNFASPQYQGTQLFSKGPIHFNSNFECGNLYTVYKVADRKYNLILHNDTQTNGCTRWYFFSVRTPERMMLQLNIINLTKQASQLNVNPYIYTSRTGWYRGGDNVQYYKNQYQKRSDYYYTLSFSYLFEKDETIYFAPFPPYGITTLQSFLKPLSNQTHLKLKALSVNQGNQYPVLTMGNSTKPLIVIIARQHPSEVVTSYVAEGIIGFLMGDEGKQLRDNFYFKILPMMNPDGVIHGNSKTNLQGIDINQKWHKVNKQVPSAQHVKAIIKKTNQLYLALDLHQTYKKYGISFIGRYDENPQFITAFSQICKYTNLEQSKFGKSNKMEQTLPFALGELLNVNCIYQVRISNQIESQKDFTISMLKNIGENLCQAIILTLNKQLQPIRFNQCQDISESESCESSDETQQIKKKLNKKKMITTNQGNENNLSIVTTSQTKKSILPTKLKPLKPLCDLSQLNQSSNKKSVQQSQFKTRIRSFSTRTPEFNLKH</sequence>
<evidence type="ECO:0000256" key="3">
    <source>
        <dbReference type="PROSITE-ProRule" id="PRU01379"/>
    </source>
</evidence>
<dbReference type="GO" id="GO:0006508">
    <property type="term" value="P:proteolysis"/>
    <property type="evidence" value="ECO:0007669"/>
    <property type="project" value="InterPro"/>
</dbReference>
<dbReference type="GO" id="GO:0004181">
    <property type="term" value="F:metallocarboxypeptidase activity"/>
    <property type="evidence" value="ECO:0007669"/>
    <property type="project" value="InterPro"/>
</dbReference>
<feature type="domain" description="Peptidase M14" evidence="4">
    <location>
        <begin position="226"/>
        <end position="465"/>
    </location>
</feature>
<evidence type="ECO:0000313" key="6">
    <source>
        <dbReference type="Proteomes" id="UP000688137"/>
    </source>
</evidence>
<proteinExistence type="inferred from homology"/>
<comment type="caution">
    <text evidence="5">The sequence shown here is derived from an EMBL/GenBank/DDBJ whole genome shotgun (WGS) entry which is preliminary data.</text>
</comment>
<evidence type="ECO:0000256" key="1">
    <source>
        <dbReference type="ARBA" id="ARBA00001947"/>
    </source>
</evidence>
<dbReference type="Pfam" id="PF00246">
    <property type="entry name" value="Peptidase_M14"/>
    <property type="match status" value="1"/>
</dbReference>